<proteinExistence type="predicted"/>
<dbReference type="EMBL" id="JABXXO010000006">
    <property type="protein sequence ID" value="KAF7775770.1"/>
    <property type="molecule type" value="Genomic_DNA"/>
</dbReference>
<evidence type="ECO:0000256" key="1">
    <source>
        <dbReference type="SAM" id="MobiDB-lite"/>
    </source>
</evidence>
<feature type="region of interest" description="Disordered" evidence="1">
    <location>
        <begin position="308"/>
        <end position="369"/>
    </location>
</feature>
<feature type="compositionally biased region" description="Polar residues" evidence="1">
    <location>
        <begin position="320"/>
        <end position="336"/>
    </location>
</feature>
<feature type="compositionally biased region" description="Acidic residues" evidence="1">
    <location>
        <begin position="713"/>
        <end position="723"/>
    </location>
</feature>
<feature type="region of interest" description="Disordered" evidence="1">
    <location>
        <begin position="528"/>
        <end position="632"/>
    </location>
</feature>
<feature type="compositionally biased region" description="Basic and acidic residues" evidence="1">
    <location>
        <begin position="448"/>
        <end position="463"/>
    </location>
</feature>
<feature type="region of interest" description="Disordered" evidence="1">
    <location>
        <begin position="268"/>
        <end position="288"/>
    </location>
</feature>
<feature type="compositionally biased region" description="Polar residues" evidence="1">
    <location>
        <begin position="662"/>
        <end position="675"/>
    </location>
</feature>
<protein>
    <submittedName>
        <fullName evidence="2">Uncharacterized protein</fullName>
    </submittedName>
</protein>
<accession>A0A8H7KH22</accession>
<feature type="region of interest" description="Disordered" evidence="1">
    <location>
        <begin position="163"/>
        <end position="192"/>
    </location>
</feature>
<dbReference type="Proteomes" id="UP000629468">
    <property type="component" value="Unassembled WGS sequence"/>
</dbReference>
<name>A0A8H7KH22_AGABI</name>
<sequence length="764" mass="83393">MAPAVADHSTSQMYACICLNVRLTAAPTDSPPPDSSADAPFSQTHVGDDGIQVTHPQLTLRVKSRRVSVPGTTKSSRFTTLTCLACNLPVYRIRQTISSAVEAKDLPLLPSDDWTEQEIMKSPSGWVEVNQNCLTGDAIARAQSLSDYSQLYSLILPPSNLAPTSPQTWASPKSESTTSETPNSTVTSYLSHLPPLFPPPPFTPSHPTFLHLMSFAQKESQNLRQSADEELAAIVRAKTAEVLANETNLKAQVERLWLKYRNSLDQIQQDKPQAHQSPNPWSSTTRTNDFRNNVQKAPVSVRDFVPVSVTPPARSAPPQVRQSALSASRTQDSTLHQAMAGKGVRGSGASDSTSTTNTVSSTLVPNSINERDTTSVRQFKRNIDDTINTAASFQYFLLEDEMARRRKGQNQDQKTGAERNEATGLPSASGPLVNGSTNDPSMDSSNDSDAKEGKGKEKKDSKTKNKHVHFNVEPPVEDGRSSAAKKPAKVNKSVSEEMVFRLDDHNEDDEDIYRVKATLPLLEQPVIPPRARRIRPQPAAGLPASFSALRPTSLPAPSHMRGGRTSSNDTYSNKIMLSIPRPSEQVSKAVNGENGQKETNDQDTSGDTSDSSPGPTSESGSDSDDYEFESRYNAQFGIPGSLPVNIVSTVKPREALSLASYQPKSTVEANHQRSAATAEAGRPKQVTSSAIRKAAYAARDRSRSLDPGHLDFVAEEDEEEDDERSDRKFVVQSMESGERARQHALKILQARAELPEEGMWRSLA</sequence>
<feature type="compositionally biased region" description="Polar residues" evidence="1">
    <location>
        <begin position="564"/>
        <end position="575"/>
    </location>
</feature>
<evidence type="ECO:0000313" key="3">
    <source>
        <dbReference type="Proteomes" id="UP000629468"/>
    </source>
</evidence>
<organism evidence="2 3">
    <name type="scientific">Agaricus bisporus var. burnettii</name>
    <dbReference type="NCBI Taxonomy" id="192524"/>
    <lineage>
        <taxon>Eukaryota</taxon>
        <taxon>Fungi</taxon>
        <taxon>Dikarya</taxon>
        <taxon>Basidiomycota</taxon>
        <taxon>Agaricomycotina</taxon>
        <taxon>Agaricomycetes</taxon>
        <taxon>Agaricomycetidae</taxon>
        <taxon>Agaricales</taxon>
        <taxon>Agaricineae</taxon>
        <taxon>Agaricaceae</taxon>
        <taxon>Agaricus</taxon>
    </lineage>
</organism>
<feature type="compositionally biased region" description="Low complexity" evidence="1">
    <location>
        <begin position="603"/>
        <end position="620"/>
    </location>
</feature>
<feature type="region of interest" description="Disordered" evidence="1">
    <location>
        <begin position="404"/>
        <end position="493"/>
    </location>
</feature>
<comment type="caution">
    <text evidence="2">The sequence shown here is derived from an EMBL/GenBank/DDBJ whole genome shotgun (WGS) entry which is preliminary data.</text>
</comment>
<feature type="compositionally biased region" description="Low complexity" evidence="1">
    <location>
        <begin position="171"/>
        <end position="192"/>
    </location>
</feature>
<feature type="region of interest" description="Disordered" evidence="1">
    <location>
        <begin position="27"/>
        <end position="54"/>
    </location>
</feature>
<feature type="compositionally biased region" description="Low complexity" evidence="1">
    <location>
        <begin position="436"/>
        <end position="447"/>
    </location>
</feature>
<feature type="compositionally biased region" description="Basic and acidic residues" evidence="1">
    <location>
        <begin position="698"/>
        <end position="709"/>
    </location>
</feature>
<reference evidence="2 3" key="1">
    <citation type="journal article" name="Sci. Rep.">
        <title>Telomere-to-telomere assembled and centromere annotated genomes of the two main subspecies of the button mushroom Agaricus bisporus reveal especially polymorphic chromosome ends.</title>
        <authorList>
            <person name="Sonnenberg A.S.M."/>
            <person name="Sedaghat-Telgerd N."/>
            <person name="Lavrijssen B."/>
            <person name="Ohm R.A."/>
            <person name="Hendrickx P.M."/>
            <person name="Scholtmeijer K."/>
            <person name="Baars J.J.P."/>
            <person name="van Peer A."/>
        </authorList>
    </citation>
    <scope>NUCLEOTIDE SEQUENCE [LARGE SCALE GENOMIC DNA]</scope>
    <source>
        <strain evidence="2 3">H119_p4</strain>
    </source>
</reference>
<feature type="region of interest" description="Disordered" evidence="1">
    <location>
        <begin position="662"/>
        <end position="727"/>
    </location>
</feature>
<dbReference type="AlphaFoldDB" id="A0A8H7KH22"/>
<evidence type="ECO:0000313" key="2">
    <source>
        <dbReference type="EMBL" id="KAF7775770.1"/>
    </source>
</evidence>
<feature type="compositionally biased region" description="Low complexity" evidence="1">
    <location>
        <begin position="350"/>
        <end position="362"/>
    </location>
</feature>
<gene>
    <name evidence="2" type="ORF">Agabi119p4_4163</name>
</gene>